<evidence type="ECO:0000259" key="4">
    <source>
        <dbReference type="Pfam" id="PF01494"/>
    </source>
</evidence>
<dbReference type="AlphaFoldDB" id="A0A9P4MJJ9"/>
<dbReference type="InterPro" id="IPR051104">
    <property type="entry name" value="FAD_monoxygenase"/>
</dbReference>
<dbReference type="PANTHER" id="PTHR46720">
    <property type="entry name" value="HYDROXYLASE, PUTATIVE (AFU_ORTHOLOGUE AFUA_3G01460)-RELATED"/>
    <property type="match status" value="1"/>
</dbReference>
<comment type="caution">
    <text evidence="5">The sequence shown here is derived from an EMBL/GenBank/DDBJ whole genome shotgun (WGS) entry which is preliminary data.</text>
</comment>
<keyword evidence="1" id="KW-0285">Flavoprotein</keyword>
<dbReference type="SUPFAM" id="SSF51905">
    <property type="entry name" value="FAD/NAD(P)-binding domain"/>
    <property type="match status" value="1"/>
</dbReference>
<keyword evidence="2" id="KW-0274">FAD</keyword>
<accession>A0A9P4MJJ9</accession>
<dbReference type="OrthoDB" id="16820at2759"/>
<dbReference type="Gene3D" id="3.50.50.60">
    <property type="entry name" value="FAD/NAD(P)-binding domain"/>
    <property type="match status" value="1"/>
</dbReference>
<dbReference type="GO" id="GO:0016491">
    <property type="term" value="F:oxidoreductase activity"/>
    <property type="evidence" value="ECO:0007669"/>
    <property type="project" value="UniProtKB-KW"/>
</dbReference>
<reference evidence="5" key="1">
    <citation type="journal article" date="2020" name="Stud. Mycol.">
        <title>101 Dothideomycetes genomes: a test case for predicting lifestyles and emergence of pathogens.</title>
        <authorList>
            <person name="Haridas S."/>
            <person name="Albert R."/>
            <person name="Binder M."/>
            <person name="Bloem J."/>
            <person name="Labutti K."/>
            <person name="Salamov A."/>
            <person name="Andreopoulos B."/>
            <person name="Baker S."/>
            <person name="Barry K."/>
            <person name="Bills G."/>
            <person name="Bluhm B."/>
            <person name="Cannon C."/>
            <person name="Castanera R."/>
            <person name="Culley D."/>
            <person name="Daum C."/>
            <person name="Ezra D."/>
            <person name="Gonzalez J."/>
            <person name="Henrissat B."/>
            <person name="Kuo A."/>
            <person name="Liang C."/>
            <person name="Lipzen A."/>
            <person name="Lutzoni F."/>
            <person name="Magnuson J."/>
            <person name="Mondo S."/>
            <person name="Nolan M."/>
            <person name="Ohm R."/>
            <person name="Pangilinan J."/>
            <person name="Park H.-J."/>
            <person name="Ramirez L."/>
            <person name="Alfaro M."/>
            <person name="Sun H."/>
            <person name="Tritt A."/>
            <person name="Yoshinaga Y."/>
            <person name="Zwiers L.-H."/>
            <person name="Turgeon B."/>
            <person name="Goodwin S."/>
            <person name="Spatafora J."/>
            <person name="Crous P."/>
            <person name="Grigoriev I."/>
        </authorList>
    </citation>
    <scope>NUCLEOTIDE SEQUENCE</scope>
    <source>
        <strain evidence="5">CBS 260.36</strain>
    </source>
</reference>
<dbReference type="InterPro" id="IPR002938">
    <property type="entry name" value="FAD-bd"/>
</dbReference>
<dbReference type="EMBL" id="ML996087">
    <property type="protein sequence ID" value="KAF2152144.1"/>
    <property type="molecule type" value="Genomic_DNA"/>
</dbReference>
<organism evidence="5 6">
    <name type="scientific">Myriangium duriaei CBS 260.36</name>
    <dbReference type="NCBI Taxonomy" id="1168546"/>
    <lineage>
        <taxon>Eukaryota</taxon>
        <taxon>Fungi</taxon>
        <taxon>Dikarya</taxon>
        <taxon>Ascomycota</taxon>
        <taxon>Pezizomycotina</taxon>
        <taxon>Dothideomycetes</taxon>
        <taxon>Dothideomycetidae</taxon>
        <taxon>Myriangiales</taxon>
        <taxon>Myriangiaceae</taxon>
        <taxon>Myriangium</taxon>
    </lineage>
</organism>
<feature type="domain" description="FAD-binding" evidence="4">
    <location>
        <begin position="329"/>
        <end position="410"/>
    </location>
</feature>
<dbReference type="PRINTS" id="PR00420">
    <property type="entry name" value="RNGMNOXGNASE"/>
</dbReference>
<evidence type="ECO:0000313" key="6">
    <source>
        <dbReference type="Proteomes" id="UP000799439"/>
    </source>
</evidence>
<dbReference type="GO" id="GO:0044550">
    <property type="term" value="P:secondary metabolite biosynthetic process"/>
    <property type="evidence" value="ECO:0007669"/>
    <property type="project" value="TreeGrafter"/>
</dbReference>
<gene>
    <name evidence="5" type="ORF">K461DRAFT_286884</name>
</gene>
<dbReference type="InterPro" id="IPR036188">
    <property type="entry name" value="FAD/NAD-bd_sf"/>
</dbReference>
<protein>
    <submittedName>
        <fullName evidence="5">FAD/NAD(P)-binding domain-containing protein</fullName>
    </submittedName>
</protein>
<dbReference type="Pfam" id="PF01494">
    <property type="entry name" value="FAD_binding_3"/>
    <property type="match status" value="1"/>
</dbReference>
<keyword evidence="6" id="KW-1185">Reference proteome</keyword>
<keyword evidence="3" id="KW-0560">Oxidoreductase</keyword>
<proteinExistence type="predicted"/>
<dbReference type="Proteomes" id="UP000799439">
    <property type="component" value="Unassembled WGS sequence"/>
</dbReference>
<name>A0A9P4MJJ9_9PEZI</name>
<evidence type="ECO:0000256" key="2">
    <source>
        <dbReference type="ARBA" id="ARBA00022827"/>
    </source>
</evidence>
<dbReference type="GO" id="GO:0071949">
    <property type="term" value="F:FAD binding"/>
    <property type="evidence" value="ECO:0007669"/>
    <property type="project" value="InterPro"/>
</dbReference>
<sequence>MDGPIRVAIIGGGLGGLTLANALLHQPSASEHIDLDHSGFEFHVYEAKPSFSERGAAVGLNSSAKKALKYCVPDARELLEKAGGVVMASTLMMIGSGEHAGAEAFNSERWSQNATNPDDEKTTVVHRASLLKALKSTLDPVIENQDILHTNKRVSRITTIQNDEVQLVFEDGQVETFDAVIGADGYRGVVRSYVLGDKAEEEAVSASGFWDCRNMVSMETANRVLLRPLRSSLLARAATDDREKVENYFGKPRQFGWAGDSGFIMHDVCESGTMVQCVMSSIEKEPWKERKRLLTREFLEHHMRDWNDGPVFSAMLDLMFTREQDGQCELYGWSQWHHKKTSTYNNGRVCIVGDAAHATTPWQGSGVGMAIEDAMILSHLLWNISSRSSIHAAFETFTEVRKERCQHIIESSEGTGKIFCAQEPGLSHQDPTTRAVSLDPKKMMGALLNRWDKIRALSHDDHRSDALARLQGKIGKTKA</sequence>
<evidence type="ECO:0000256" key="1">
    <source>
        <dbReference type="ARBA" id="ARBA00022630"/>
    </source>
</evidence>
<dbReference type="PANTHER" id="PTHR46720:SF3">
    <property type="entry name" value="FAD-BINDING DOMAIN-CONTAINING PROTEIN-RELATED"/>
    <property type="match status" value="1"/>
</dbReference>
<evidence type="ECO:0000313" key="5">
    <source>
        <dbReference type="EMBL" id="KAF2152144.1"/>
    </source>
</evidence>
<evidence type="ECO:0000256" key="3">
    <source>
        <dbReference type="ARBA" id="ARBA00023002"/>
    </source>
</evidence>